<keyword evidence="4" id="KW-1185">Reference proteome</keyword>
<dbReference type="PRINTS" id="PR00313">
    <property type="entry name" value="CABNDNGRPT"/>
</dbReference>
<dbReference type="InterPro" id="IPR013425">
    <property type="entry name" value="Autotrns_rpt"/>
</dbReference>
<dbReference type="SUPFAM" id="SSF103515">
    <property type="entry name" value="Autotransporter"/>
    <property type="match status" value="1"/>
</dbReference>
<evidence type="ECO:0000256" key="1">
    <source>
        <dbReference type="ARBA" id="ARBA00022729"/>
    </source>
</evidence>
<dbReference type="Pfam" id="PF12951">
    <property type="entry name" value="PATR"/>
    <property type="match status" value="9"/>
</dbReference>
<sequence>MNRVFQVVWSDEVGAWVVVSELASRKRRGGSARKATTPTLQRWLLASALCLGPFASAQAQSIFWDGTDSTANADGGNGTWQNGTTNWDTAATAGANIGWNNAIPNDAVFGGAAGTVTIAAGGVTARNLTFNTTVYTITGGVLTLGGTTPTISTATTSNITSVIAGTAGMAKSGTGTLQLNAANTYTGVTQVQQGTLALNNAQALGLAGTAAANLVVSPNAGINFLSTTYANNLTANGGTIFLGGNGTWSGTPTLTANTTVSIAGITQTGAWSNTGANVLSATVTGGTIFSGANTYTGATQVTSGALALNNASALSPNSNLQFNGTASGAWSAVAGLTSSTSNFARAPGTGANQVQWLGSGGFASVNAGTQVVNLGGAGAALTWGVTPNFVATGNQLMLGTGNSTLGGGTLDFQNALVLPTAGTNYDLAVYNGIVGGTNARAKISGVVSGAGNLRIGGSVSGATSGLLELSAANTYTGSLVLQGAGNYANVLLNNANAASAAGGINIAGPANATGDTLALTATSGDFTRALGTGANQVQWTGNGGFSAAGSNRFVNLGGAGATVTWGAGNFVPTGSWLNLAATNAGDAEIDVRNPINLNGAVRTINIGAGGTARLSGVLSSGGGVLYQGGGQVTVSGANTYTGVTTITGDTVVVASIGNGGVAGNLGAASNAAGNLVFNSGALTYTGAGESSDRSFTLGTSNATLSANGTGAWSLNGATAAAGAHTLTLRGTSSAALSNQLTGVVTNTGGGVLGITKLDTNTWRLANGASTYTGVTAFNAGVLEVTSLQNGGIASSIGSSTNAAANLLAGGGTLRYIGTGGSTNRAIQLNNTSGLESSGTGAVAFTSTAAMAPTGASGSGSATWTLGGTNTGANVFSAALADFSGANNENRNATGLTKSSLGTWTINAAAPAYTGNTTLGGGLLVAGSAGAITGGFGVTSTAGSHPTYVVSTPMSSLLMFNGGVLGLTAASGDFSRGLTTVAKSFSDNGTVGVALRGDDVFVHGVRWTGAGGFAAFGGNRSVNLGGAGAGVTWNTGGFVPGGQSLLFGHATSDSTVAFLNPIAFAGALRAVDVADGSAAIDAELRGTLSGAGASGLQKLGTGTLALTANNTYAGATQIDAGTLQVGMNGATGTLGNGAVTVAGGATLAFARNNAYSVTQPITGAGTLAQVGVGTTTLSAATNAVGSVAVTGGTLDVDGGLRGDTLLMGNATLDVDGTFQSNAGTTALLSNVAGTNSTLRVGSTGTLRTSGSLGDGNDTVLSSGTLDVGAGGLDLGDGADVATLSGVISGAGNMTFGNGNDALTLGDVDLSGYTGVFDGGPQTGADTLHLANSGALTLTPGRAINFETLLKDNTGVATLQGANTFASTQVNGGTLAVQGALTTQTLGLGDGTVLDVQGSVGASGGLATAITGSAGANTIVVAAGSTLHATGDLGDGADTLDLAGTLNVDAGVFSLGAGDDIFRTYDTTAVNGNIDAGAGNDLLDVTVDTGFVVPFGGLAGFESLGKSGAGTMQVNGPASFNTVQVNGGLLAVTSGGSIAARDTTVAAGATLDVAGAYNGTAGNDTFRVSGTVSGTGPIALGAGDDVLTLSDGSVLTDSIDGGPHAVGDRIVLDANAAMAFDGAHTTNFEFLDKQGAGAATLTNNLAFTGGTRVLGGALVVDGTLATPSLSLADDTTLQVNGSVSPTTITGSSGTNTILVGAGATLAASGDLGDGDDVFDLAGTLNTGAGTFALGAGDDVFRTHDTTQVIGNLDAGAGNDMLDVDVSTGNLVPFGGVAGFESLGKSGAGTMQIAGPATFDSVAVNGGVLDIAGTASLQMQDLVVASGATLHAGGNITGTAGDDTATIAGIVSGSGAFNLGAGNDTLTIQDGADFSGLTTAVDGGTGSNTLVTDIATSATLGGVARFQSLSKTNVGTLHVDGPAMSDFTDVDVLGGTLAIGPAGQIVGTPGGALATHVGAGATLHVDGAYGCSDGDDAMDVAGTVEGAGTIDLCAGEDTLTLHDGAALHAIVSGGSHGSGDTVVLDSATALAFDAGDTINFERLRKDGAGVATLSGTGAFDNGTVVQGGTLDIDGALDTPTMALGDGTTLRVDGLLSDGDVTPALLTGTGRNQVFVGAGGQAFVSGDLGDGDDLLDVAGRLDTGGGTLSLGDGDDLFVVEDASVVTGLVDGGAGADTLQTDIATSATLGSAENFDALLKTGAGQLDIDGAVPSAFAVVNVQGGTLHVAAPAALVDVAQLTIAQGTTLRVDGQVAGTAGADVMDVGGHVEGDGLVDLGAGDDRLLLHDSADTQALAQAIDGGDGTDTIEAQVAAGTDVLGPTVHFESLVKHGDGELRLSSDEGFDDTQILGGTLAVDAGSTLVSHHTLLATNDTLRIDGTFLGTAGDDTFDSAGTVLGALAFGDGNDAVTFRGGNLGGITALDGGAGDDVLAFDAMDVDGAALAPMTAFERVSLQSGSVLSLAQALPLSGGVLAIDATSMLRGLPGAQVDGDVDNAGIVRVEGGRLAIAGDYTGSGDALLQLVVSPGNGTAGGLDVSGDVHGTTRIAFDSDGTSVTQPTTIKVIDSPHDVAGEGTFTTARTGGGFVRLPGSVLNWGFAQDAADGDWYLRTEAFGEEDLGLLPEVPGYAVLPATTLLAARSAGQLAFGHMGATREDRCGHDKDKQPAQGTLQFDDCHGAWAAVSADEVELGANPGAAFSGDSLSLFMGADIFGHESANDDFRGGVFIGLQRGDYWTTGENSSPIPAVAGANVRTETHAFGAYGSYDPNGGWHVDATAIGQLNEGTVHAPDGFSQDVVGESVGLHVRTGRAFTTASGWRFDPQLTLGAIGLHWRDLVDASDKVLVIADDVVGTARAEMRVERGFDTTGGTHWQPWVVAGLEDTFGENADALSVMAQGGSARQFPNHASGLAATLDLGVEVRTSAKLSWFGSVAWGHALQGTDMDRGQATLGARVQW</sequence>
<protein>
    <recommendedName>
        <fullName evidence="2">Autotransporter domain-containing protein</fullName>
    </recommendedName>
</protein>
<dbReference type="Gene3D" id="2.160.20.160">
    <property type="match status" value="4"/>
</dbReference>
<accession>A0ABM7QEJ2</accession>
<evidence type="ECO:0000259" key="2">
    <source>
        <dbReference type="PROSITE" id="PS51208"/>
    </source>
</evidence>
<dbReference type="SMART" id="SM00869">
    <property type="entry name" value="Autotransporter"/>
    <property type="match status" value="1"/>
</dbReference>
<dbReference type="EMBL" id="AP024546">
    <property type="protein sequence ID" value="BCT96046.1"/>
    <property type="molecule type" value="Genomic_DNA"/>
</dbReference>
<organism evidence="3 4">
    <name type="scientific">Lysobacter helvus</name>
    <dbReference type="NCBI Taxonomy" id="2675059"/>
    <lineage>
        <taxon>Bacteria</taxon>
        <taxon>Pseudomonadati</taxon>
        <taxon>Pseudomonadota</taxon>
        <taxon>Gammaproteobacteria</taxon>
        <taxon>Lysobacterales</taxon>
        <taxon>Lysobacteraceae</taxon>
        <taxon>Lysobacter</taxon>
    </lineage>
</organism>
<proteinExistence type="predicted"/>
<dbReference type="Proteomes" id="UP000680514">
    <property type="component" value="Chromosome"/>
</dbReference>
<dbReference type="InterPro" id="IPR036709">
    <property type="entry name" value="Autotransporte_beta_dom_sf"/>
</dbReference>
<reference evidence="3 4" key="1">
    <citation type="submission" date="2021-03" db="EMBL/GenBank/DDBJ databases">
        <title>Complete Genome Sequences of Two Lysobacter Strains Isolated from Sea Water (Lysobacter caseinilyticus) and Soil (Lysobacter helvus) in South Korea.</title>
        <authorList>
            <person name="Watanabe Y."/>
            <person name="Arakawa K."/>
        </authorList>
    </citation>
    <scope>NUCLEOTIDE SEQUENCE [LARGE SCALE GENOMIC DNA]</scope>
    <source>
        <strain evidence="3 4">D10</strain>
    </source>
</reference>
<dbReference type="InterPro" id="IPR011050">
    <property type="entry name" value="Pectin_lyase_fold/virulence"/>
</dbReference>
<dbReference type="InterPro" id="IPR005546">
    <property type="entry name" value="Autotransporte_beta"/>
</dbReference>
<keyword evidence="1" id="KW-0732">Signal</keyword>
<evidence type="ECO:0000313" key="4">
    <source>
        <dbReference type="Proteomes" id="UP000680514"/>
    </source>
</evidence>
<evidence type="ECO:0000313" key="3">
    <source>
        <dbReference type="EMBL" id="BCT96046.1"/>
    </source>
</evidence>
<dbReference type="PROSITE" id="PS51208">
    <property type="entry name" value="AUTOTRANSPORTER"/>
    <property type="match status" value="1"/>
</dbReference>
<dbReference type="Pfam" id="PF13018">
    <property type="entry name" value="ESPR"/>
    <property type="match status" value="1"/>
</dbReference>
<dbReference type="NCBIfam" id="TIGR02601">
    <property type="entry name" value="autotrns_rpt"/>
    <property type="match status" value="4"/>
</dbReference>
<gene>
    <name evidence="3" type="ORF">LYSHEL_19170</name>
</gene>
<feature type="domain" description="Autotransporter" evidence="2">
    <location>
        <begin position="2666"/>
        <end position="2949"/>
    </location>
</feature>
<name>A0ABM7QEJ2_9GAMM</name>
<dbReference type="InterPro" id="IPR024973">
    <property type="entry name" value="ESPR"/>
</dbReference>
<dbReference type="RefSeq" id="WP_213433853.1">
    <property type="nucleotide sequence ID" value="NZ_AP024546.1"/>
</dbReference>
<dbReference type="SUPFAM" id="SSF51126">
    <property type="entry name" value="Pectin lyase-like"/>
    <property type="match status" value="3"/>
</dbReference>